<evidence type="ECO:0000313" key="1">
    <source>
        <dbReference type="EMBL" id="EQB32725.1"/>
    </source>
</evidence>
<protein>
    <submittedName>
        <fullName evidence="1">Uncharacterized protein</fullName>
    </submittedName>
</protein>
<evidence type="ECO:0000313" key="2">
    <source>
        <dbReference type="Proteomes" id="UP000015523"/>
    </source>
</evidence>
<dbReference type="STRING" id="1346791.M529_07765"/>
<comment type="caution">
    <text evidence="1">The sequence shown here is derived from an EMBL/GenBank/DDBJ whole genome shotgun (WGS) entry which is preliminary data.</text>
</comment>
<dbReference type="AlphaFoldDB" id="T0IV72"/>
<dbReference type="Proteomes" id="UP000015523">
    <property type="component" value="Unassembled WGS sequence"/>
</dbReference>
<accession>T0IV72</accession>
<name>T0IV72_9SPHN</name>
<gene>
    <name evidence="1" type="ORF">M529_07765</name>
</gene>
<proteinExistence type="predicted"/>
<sequence>MRRMMHRLNPPFPPPVDGCNAFVEGLGDGPAGC</sequence>
<organism evidence="1 2">
    <name type="scientific">Sphingobium ummariense RL-3</name>
    <dbReference type="NCBI Taxonomy" id="1346791"/>
    <lineage>
        <taxon>Bacteria</taxon>
        <taxon>Pseudomonadati</taxon>
        <taxon>Pseudomonadota</taxon>
        <taxon>Alphaproteobacteria</taxon>
        <taxon>Sphingomonadales</taxon>
        <taxon>Sphingomonadaceae</taxon>
        <taxon>Sphingobium</taxon>
    </lineage>
</organism>
<reference evidence="1 2" key="1">
    <citation type="journal article" date="2013" name="Genome Announc.">
        <title>Draft Genome Sequence of Sphingobium ummariense Strain RL-3, a Hexachlorocyclohexane-Degrading Bacterium.</title>
        <authorList>
            <person name="Kohli P."/>
            <person name="Dua A."/>
            <person name="Sangwan N."/>
            <person name="Oldach P."/>
            <person name="Khurana J.P."/>
            <person name="Lal R."/>
        </authorList>
    </citation>
    <scope>NUCLEOTIDE SEQUENCE [LARGE SCALE GENOMIC DNA]</scope>
    <source>
        <strain evidence="1 2">RL-3</strain>
    </source>
</reference>
<keyword evidence="2" id="KW-1185">Reference proteome</keyword>
<dbReference type="EMBL" id="AUWY01000058">
    <property type="protein sequence ID" value="EQB32725.1"/>
    <property type="molecule type" value="Genomic_DNA"/>
</dbReference>